<dbReference type="InterPro" id="IPR006626">
    <property type="entry name" value="PbH1"/>
</dbReference>
<feature type="domain" description="Calx-beta" evidence="5">
    <location>
        <begin position="584"/>
        <end position="691"/>
    </location>
</feature>
<dbReference type="AlphaFoldDB" id="A0AAW3ZL84"/>
<name>A0AAW3ZL84_9GAMM</name>
<dbReference type="GO" id="GO:0016020">
    <property type="term" value="C:membrane"/>
    <property type="evidence" value="ECO:0007669"/>
    <property type="project" value="InterPro"/>
</dbReference>
<protein>
    <recommendedName>
        <fullName evidence="5">Calx-beta domain-containing protein</fullName>
    </recommendedName>
</protein>
<dbReference type="NCBIfam" id="NF041518">
    <property type="entry name" value="choice_anch_Q"/>
    <property type="match status" value="1"/>
</dbReference>
<evidence type="ECO:0000313" key="7">
    <source>
        <dbReference type="Proteomes" id="UP000613768"/>
    </source>
</evidence>
<accession>A0AAW3ZL84</accession>
<dbReference type="Proteomes" id="UP000613768">
    <property type="component" value="Unassembled WGS sequence"/>
</dbReference>
<gene>
    <name evidence="6" type="ORF">IFO71_14130</name>
</gene>
<proteinExistence type="predicted"/>
<feature type="chain" id="PRO_5043789421" description="Calx-beta domain-containing protein" evidence="4">
    <location>
        <begin position="46"/>
        <end position="752"/>
    </location>
</feature>
<comment type="caution">
    <text evidence="6">The sequence shown here is derived from an EMBL/GenBank/DDBJ whole genome shotgun (WGS) entry which is preliminary data.</text>
</comment>
<sequence length="752" mass="74766">MQNTFSIRHLPAALALPARAGQRLALPTAVLAALGAMWAAQPAAAATFTVTNTDDAGAGSLRQAIADANAAMGDDLVLFDSSVTGTITLTSGRIDIQDGVTISGPGTATLAVSGNDSSQVLYVGSLGMSSVSISDLSLVNGYAFGSQFDQQVGGCLMVNNATVSLQRVAVSDCDAFALGGGIGVDGSDVAFSLSDSRVENNYSYLYGGGVSVTGADGDVTISNSSLVGNEGYYFGGGLLLNAVGAVTISSSTVSGNSAQADAGMSVFNVNGPIGVVNSTISNNTASSGDAGGIYLSAIYGVGNRIAHSTIAGNTASNDGGGLYLAAGGLRQGRASTRNRGGRHQGLQVARENHLRWRGTGKGMVQSLTVDHTLLADNLANGVNEELAGAGGGPALTLNFSLLETATSYPFSGMGNAAPADPQLGPLQDNGGATFTHLPAAGSVVINAGDPAIVGAPGSDQRGSARILGSQIDIGAVEVNPGTASFDSLTANVNETAGSVTLSVNRSAGSDGAVSLDFTTGGGTATAGSDYSSNSGTLNWASGDSAAKQIVVTILDDPDIEADETFEVTLSNPLGGLGLSESTTATVTIVSEDALAPMPGSIQLEQAAYTIVEGTPGKAMLTINAVRSGGSDGAVSAQFATADGTAMAPGDYVSSNGTLNWGDGVAGNQSFVITVNADALTEPAETFSIALSNPQGGATLGTNASATVTIPANGIAIAPPAVIPSYDWRGLLLLLGGMLVGGWAWLRSRAGVG</sequence>
<evidence type="ECO:0000259" key="5">
    <source>
        <dbReference type="SMART" id="SM00237"/>
    </source>
</evidence>
<evidence type="ECO:0000256" key="2">
    <source>
        <dbReference type="ARBA" id="ARBA00022737"/>
    </source>
</evidence>
<dbReference type="GO" id="GO:0005737">
    <property type="term" value="C:cytoplasm"/>
    <property type="evidence" value="ECO:0007669"/>
    <property type="project" value="TreeGrafter"/>
</dbReference>
<organism evidence="6 7">
    <name type="scientific">Pseudomarimonas arenosa</name>
    <dbReference type="NCBI Taxonomy" id="2774145"/>
    <lineage>
        <taxon>Bacteria</taxon>
        <taxon>Pseudomonadati</taxon>
        <taxon>Pseudomonadota</taxon>
        <taxon>Gammaproteobacteria</taxon>
        <taxon>Lysobacterales</taxon>
        <taxon>Lysobacteraceae</taxon>
        <taxon>Pseudomarimonas</taxon>
    </lineage>
</organism>
<dbReference type="Gene3D" id="2.60.40.2030">
    <property type="match status" value="2"/>
</dbReference>
<keyword evidence="3" id="KW-0106">Calcium</keyword>
<dbReference type="GO" id="GO:0004930">
    <property type="term" value="F:G protein-coupled receptor activity"/>
    <property type="evidence" value="ECO:0007669"/>
    <property type="project" value="InterPro"/>
</dbReference>
<dbReference type="InterPro" id="IPR011050">
    <property type="entry name" value="Pectin_lyase_fold/virulence"/>
</dbReference>
<dbReference type="PANTHER" id="PTHR46682">
    <property type="entry name" value="ADHESION G-PROTEIN COUPLED RECEPTOR V1"/>
    <property type="match status" value="1"/>
</dbReference>
<dbReference type="InterPro" id="IPR026919">
    <property type="entry name" value="ADGRV1"/>
</dbReference>
<dbReference type="SUPFAM" id="SSF141072">
    <property type="entry name" value="CalX-like"/>
    <property type="match status" value="2"/>
</dbReference>
<dbReference type="RefSeq" id="WP_192030297.1">
    <property type="nucleotide sequence ID" value="NZ_JACYTR010000034.1"/>
</dbReference>
<keyword evidence="1 4" id="KW-0732">Signal</keyword>
<dbReference type="InterPro" id="IPR059226">
    <property type="entry name" value="Choice_anch_Q_dom"/>
</dbReference>
<dbReference type="Pfam" id="PF03160">
    <property type="entry name" value="Calx-beta"/>
    <property type="match status" value="2"/>
</dbReference>
<dbReference type="InterPro" id="IPR003644">
    <property type="entry name" value="Calx_beta"/>
</dbReference>
<evidence type="ECO:0000256" key="1">
    <source>
        <dbReference type="ARBA" id="ARBA00022729"/>
    </source>
</evidence>
<feature type="domain" description="Calx-beta" evidence="5">
    <location>
        <begin position="471"/>
        <end position="570"/>
    </location>
</feature>
<dbReference type="GO" id="GO:0010855">
    <property type="term" value="F:adenylate cyclase inhibitor activity"/>
    <property type="evidence" value="ECO:0007669"/>
    <property type="project" value="TreeGrafter"/>
</dbReference>
<keyword evidence="2" id="KW-0677">Repeat</keyword>
<dbReference type="SMART" id="SM00710">
    <property type="entry name" value="PbH1"/>
    <property type="match status" value="6"/>
</dbReference>
<dbReference type="InterPro" id="IPR038081">
    <property type="entry name" value="CalX-like_sf"/>
</dbReference>
<feature type="signal peptide" evidence="4">
    <location>
        <begin position="1"/>
        <end position="45"/>
    </location>
</feature>
<reference evidence="6 7" key="1">
    <citation type="submission" date="2020-09" db="EMBL/GenBank/DDBJ databases">
        <title>Pseudoxanthomonas sp. CAU 1598 isolated from sand of Yaerae Beach.</title>
        <authorList>
            <person name="Kim W."/>
        </authorList>
    </citation>
    <scope>NUCLEOTIDE SEQUENCE [LARGE SCALE GENOMIC DNA]</scope>
    <source>
        <strain evidence="6 7">CAU 1598</strain>
    </source>
</reference>
<dbReference type="EMBL" id="JACYTR010000034">
    <property type="protein sequence ID" value="MBD8526875.1"/>
    <property type="molecule type" value="Genomic_DNA"/>
</dbReference>
<dbReference type="GO" id="GO:0001965">
    <property type="term" value="F:G-protein alpha-subunit binding"/>
    <property type="evidence" value="ECO:0007669"/>
    <property type="project" value="TreeGrafter"/>
</dbReference>
<dbReference type="SMART" id="SM00237">
    <property type="entry name" value="Calx_beta"/>
    <property type="match status" value="2"/>
</dbReference>
<evidence type="ECO:0000256" key="4">
    <source>
        <dbReference type="SAM" id="SignalP"/>
    </source>
</evidence>
<dbReference type="PANTHER" id="PTHR46682:SF1">
    <property type="entry name" value="ADHESION G-PROTEIN COUPLED RECEPTOR V1"/>
    <property type="match status" value="1"/>
</dbReference>
<evidence type="ECO:0000313" key="6">
    <source>
        <dbReference type="EMBL" id="MBD8526875.1"/>
    </source>
</evidence>
<evidence type="ECO:0000256" key="3">
    <source>
        <dbReference type="ARBA" id="ARBA00022837"/>
    </source>
</evidence>
<dbReference type="SUPFAM" id="SSF51126">
    <property type="entry name" value="Pectin lyase-like"/>
    <property type="match status" value="1"/>
</dbReference>
<dbReference type="GO" id="GO:0071277">
    <property type="term" value="P:cellular response to calcium ion"/>
    <property type="evidence" value="ECO:0007669"/>
    <property type="project" value="TreeGrafter"/>
</dbReference>
<keyword evidence="7" id="KW-1185">Reference proteome</keyword>